<evidence type="ECO:0000259" key="1">
    <source>
        <dbReference type="Pfam" id="PF21168"/>
    </source>
</evidence>
<gene>
    <name evidence="2" type="ORF">CR938_07800</name>
</gene>
<evidence type="ECO:0000313" key="2">
    <source>
        <dbReference type="EMBL" id="KAF1688961.1"/>
    </source>
</evidence>
<accession>A0A921NVC4</accession>
<dbReference type="Gene3D" id="3.30.1330.40">
    <property type="entry name" value="RutC-like"/>
    <property type="match status" value="1"/>
</dbReference>
<dbReference type="Proteomes" id="UP000717981">
    <property type="component" value="Unassembled WGS sequence"/>
</dbReference>
<protein>
    <submittedName>
        <fullName evidence="2">Pteridine-dependent deoxygenase</fullName>
    </submittedName>
</protein>
<evidence type="ECO:0000313" key="3">
    <source>
        <dbReference type="Proteomes" id="UP000717981"/>
    </source>
</evidence>
<sequence>MFGFGEQAPAVADPRWLHVPLRPLPGQAPRIEVWRGAGPVASGRDGDVAWADDGQLLYGALQVEEGAGGIEAAAERAYARLQAFLAARGGLHLLRVWNYLDAITEGEGDQERYRRFCVGRAAGMGRVEASQLPAATAIGRCDGWRCLQVYWLAARLPGTPVENPRQVSAYRYPRQYGPQPPSFARAMLPPEGAAMPLLLSGTAAIVGHASQHLDSVQAQVDETLTNIGSLIGAARRRAPQLPAALGAGSLLKVYVREAADAGAVAARLAARLDPAVPRLLLHAHVCRRELRVEIDGVHGRPPAA</sequence>
<keyword evidence="3" id="KW-1185">Reference proteome</keyword>
<dbReference type="AlphaFoldDB" id="A0A921NVC4"/>
<comment type="caution">
    <text evidence="2">The sequence shown here is derived from an EMBL/GenBank/DDBJ whole genome shotgun (WGS) entry which is preliminary data.</text>
</comment>
<dbReference type="Pfam" id="PF21168">
    <property type="entry name" value="FkbO_Hyg5-like_N"/>
    <property type="match status" value="1"/>
</dbReference>
<dbReference type="OrthoDB" id="1114505at2"/>
<dbReference type="EMBL" id="PDWK01000031">
    <property type="protein sequence ID" value="KAF1688961.1"/>
    <property type="molecule type" value="Genomic_DNA"/>
</dbReference>
<dbReference type="InterPro" id="IPR035959">
    <property type="entry name" value="RutC-like_sf"/>
</dbReference>
<dbReference type="InterPro" id="IPR049368">
    <property type="entry name" value="FkbO_Hyg5-like_N"/>
</dbReference>
<proteinExistence type="predicted"/>
<name>A0A921NVC4_9GAMM</name>
<organism evidence="2 3">
    <name type="scientific">Pseudoxanthomonas taiwanensis</name>
    <dbReference type="NCBI Taxonomy" id="176598"/>
    <lineage>
        <taxon>Bacteria</taxon>
        <taxon>Pseudomonadati</taxon>
        <taxon>Pseudomonadota</taxon>
        <taxon>Gammaproteobacteria</taxon>
        <taxon>Lysobacterales</taxon>
        <taxon>Lysobacteraceae</taxon>
        <taxon>Pseudoxanthomonas</taxon>
    </lineage>
</organism>
<reference evidence="2" key="1">
    <citation type="submission" date="2017-10" db="EMBL/GenBank/DDBJ databases">
        <title>Whole genome sequencing of members of genus Pseudoxanthomonas.</title>
        <authorList>
            <person name="Kumar S."/>
            <person name="Bansal K."/>
            <person name="Kaur A."/>
            <person name="Patil P."/>
            <person name="Sharma S."/>
            <person name="Patil P.B."/>
        </authorList>
    </citation>
    <scope>NUCLEOTIDE SEQUENCE</scope>
    <source>
        <strain evidence="2">DSM 22914</strain>
    </source>
</reference>
<feature type="domain" description="Chorismatase FkbO/Hyg5-like N-terminal" evidence="1">
    <location>
        <begin position="32"/>
        <end position="153"/>
    </location>
</feature>